<evidence type="ECO:0000256" key="9">
    <source>
        <dbReference type="ARBA" id="ARBA00022679"/>
    </source>
</evidence>
<evidence type="ECO:0000313" key="25">
    <source>
        <dbReference type="Proteomes" id="UP000244722"/>
    </source>
</evidence>
<evidence type="ECO:0000256" key="22">
    <source>
        <dbReference type="SAM" id="MobiDB-lite"/>
    </source>
</evidence>
<protein>
    <recommendedName>
        <fullName evidence="5 18">Serine/threonine-protein kinase RIO1</fullName>
        <ecNumber evidence="4 18">2.7.11.1</ecNumber>
    </recommendedName>
</protein>
<reference evidence="24 25" key="1">
    <citation type="submission" date="2017-04" db="EMBL/GenBank/DDBJ databases">
        <title>Draft genome sequence of Tuber borchii Vittad., a whitish edible truffle.</title>
        <authorList>
            <consortium name="DOE Joint Genome Institute"/>
            <person name="Murat C."/>
            <person name="Kuo A."/>
            <person name="Barry K.W."/>
            <person name="Clum A."/>
            <person name="Dockter R.B."/>
            <person name="Fauchery L."/>
            <person name="Iotti M."/>
            <person name="Kohler A."/>
            <person name="Labutti K."/>
            <person name="Lindquist E.A."/>
            <person name="Lipzen A."/>
            <person name="Ohm R.A."/>
            <person name="Wang M."/>
            <person name="Grigoriev I.V."/>
            <person name="Zambonelli A."/>
            <person name="Martin F.M."/>
        </authorList>
    </citation>
    <scope>NUCLEOTIDE SEQUENCE [LARGE SCALE GENOMIC DNA]</scope>
    <source>
        <strain evidence="24 25">Tbo3840</strain>
    </source>
</reference>
<dbReference type="EC" id="2.7.11.1" evidence="4 18"/>
<feature type="compositionally biased region" description="Basic and acidic residues" evidence="22">
    <location>
        <begin position="464"/>
        <end position="501"/>
    </location>
</feature>
<feature type="compositionally biased region" description="Basic and acidic residues" evidence="22">
    <location>
        <begin position="114"/>
        <end position="125"/>
    </location>
</feature>
<feature type="binding site" evidence="20">
    <location>
        <position position="252"/>
    </location>
    <ligand>
        <name>ATP</name>
        <dbReference type="ChEBI" id="CHEBI:30616"/>
    </ligand>
</feature>
<dbReference type="GO" id="GO:0106310">
    <property type="term" value="F:protein serine kinase activity"/>
    <property type="evidence" value="ECO:0007669"/>
    <property type="project" value="RHEA"/>
</dbReference>
<comment type="cofactor">
    <cofactor evidence="1 21">
        <name>Mg(2+)</name>
        <dbReference type="ChEBI" id="CHEBI:18420"/>
    </cofactor>
</comment>
<dbReference type="InterPro" id="IPR017407">
    <property type="entry name" value="Ser/Thr_kinase_Rio1"/>
</dbReference>
<comment type="catalytic activity">
    <reaction evidence="16 18">
        <text>L-threonyl-[protein] + ATP = O-phospho-L-threonyl-[protein] + ADP + H(+)</text>
        <dbReference type="Rhea" id="RHEA:46608"/>
        <dbReference type="Rhea" id="RHEA-COMP:11060"/>
        <dbReference type="Rhea" id="RHEA-COMP:11605"/>
        <dbReference type="ChEBI" id="CHEBI:15378"/>
        <dbReference type="ChEBI" id="CHEBI:30013"/>
        <dbReference type="ChEBI" id="CHEBI:30616"/>
        <dbReference type="ChEBI" id="CHEBI:61977"/>
        <dbReference type="ChEBI" id="CHEBI:456216"/>
        <dbReference type="EC" id="2.7.11.1"/>
    </reaction>
</comment>
<feature type="active site" description="Proton acceptor" evidence="19">
    <location>
        <position position="300"/>
    </location>
</feature>
<evidence type="ECO:0000256" key="10">
    <source>
        <dbReference type="ARBA" id="ARBA00022723"/>
    </source>
</evidence>
<feature type="domain" description="RIO kinase" evidence="23">
    <location>
        <begin position="117"/>
        <end position="363"/>
    </location>
</feature>
<dbReference type="InterPro" id="IPR011009">
    <property type="entry name" value="Kinase-like_dom_sf"/>
</dbReference>
<dbReference type="GO" id="GO:0005524">
    <property type="term" value="F:ATP binding"/>
    <property type="evidence" value="ECO:0007669"/>
    <property type="project" value="UniProtKB-KW"/>
</dbReference>
<keyword evidence="6" id="KW-0963">Cytoplasm</keyword>
<comment type="caution">
    <text evidence="24">The sequence shown here is derived from an EMBL/GenBank/DDBJ whole genome shotgun (WGS) entry which is preliminary data.</text>
</comment>
<dbReference type="InterPro" id="IPR018934">
    <property type="entry name" value="RIO_dom"/>
</dbReference>
<keyword evidence="11 18" id="KW-0547">Nucleotide-binding</keyword>
<feature type="region of interest" description="Disordered" evidence="22">
    <location>
        <begin position="437"/>
        <end position="522"/>
    </location>
</feature>
<evidence type="ECO:0000256" key="13">
    <source>
        <dbReference type="ARBA" id="ARBA00022801"/>
    </source>
</evidence>
<evidence type="ECO:0000256" key="3">
    <source>
        <dbReference type="ARBA" id="ARBA00009196"/>
    </source>
</evidence>
<feature type="binding site" evidence="21">
    <location>
        <position position="305"/>
    </location>
    <ligand>
        <name>Mg(2+)</name>
        <dbReference type="ChEBI" id="CHEBI:18420"/>
    </ligand>
</feature>
<gene>
    <name evidence="24" type="ORF">B9Z19DRAFT_1004190</name>
</gene>
<dbReference type="STRING" id="42251.A0A2T6ZDH8"/>
<feature type="compositionally biased region" description="Acidic residues" evidence="22">
    <location>
        <begin position="440"/>
        <end position="463"/>
    </location>
</feature>
<keyword evidence="14 18" id="KW-0067">ATP-binding</keyword>
<name>A0A2T6ZDH8_TUBBO</name>
<evidence type="ECO:0000256" key="1">
    <source>
        <dbReference type="ARBA" id="ARBA00001946"/>
    </source>
</evidence>
<evidence type="ECO:0000256" key="21">
    <source>
        <dbReference type="PIRSR" id="PIRSR038147-3"/>
    </source>
</evidence>
<keyword evidence="10" id="KW-0479">Metal-binding</keyword>
<accession>A0A2T6ZDH8</accession>
<feature type="active site" description="4-aspartylphosphate intermediate" evidence="19">
    <location>
        <position position="317"/>
    </location>
</feature>
<keyword evidence="12 18" id="KW-0418">Kinase</keyword>
<dbReference type="AlphaFoldDB" id="A0A2T6ZDH8"/>
<dbReference type="PROSITE" id="PS01245">
    <property type="entry name" value="RIO1"/>
    <property type="match status" value="1"/>
</dbReference>
<feature type="region of interest" description="Disordered" evidence="22">
    <location>
        <begin position="106"/>
        <end position="125"/>
    </location>
</feature>
<evidence type="ECO:0000256" key="16">
    <source>
        <dbReference type="ARBA" id="ARBA00047899"/>
    </source>
</evidence>
<dbReference type="GO" id="GO:0016787">
    <property type="term" value="F:hydrolase activity"/>
    <property type="evidence" value="ECO:0007669"/>
    <property type="project" value="UniProtKB-KW"/>
</dbReference>
<dbReference type="Gene3D" id="3.30.200.20">
    <property type="entry name" value="Phosphorylase Kinase, domain 1"/>
    <property type="match status" value="1"/>
</dbReference>
<feature type="compositionally biased region" description="Acidic residues" evidence="22">
    <location>
        <begin position="19"/>
        <end position="42"/>
    </location>
</feature>
<dbReference type="EMBL" id="NESQ01000369">
    <property type="protein sequence ID" value="PUU73542.1"/>
    <property type="molecule type" value="Genomic_DNA"/>
</dbReference>
<dbReference type="OrthoDB" id="205248at2759"/>
<dbReference type="InterPro" id="IPR018935">
    <property type="entry name" value="RIO_kinase_CS"/>
</dbReference>
<sequence>MDNSQTSHSRELAAQGELEGSDDGSGDDYSDDDDLFDDELNDQDWASGGGDITKSYNKQRASVEKGATPTAAKPNAQKPRANITARIDDQISSLAKFASRIKLGDLEDTTGGGKGDKYSDRATSEQVLDPRTRTILMQFLNRGIINTIHGVISTGKEANVYYAVSDPDPDSGSSRLQHRAIKVYKTAILVFKDRDRYVSGEHRFRNGYNKGNNRAMVKMWAEKEMRNLKRLYMAGIPCPKPVYLKLHVLAMGFIGDKHGRPAPRLRDADINGEETWDLLYQELVCLMRAIYQRCKLVHADLSEYNILYFEEKLYIIDVSQSVEHDHPRSLEFLKMDIKNISDFFKRKGVDTINEISVFEFIAKPNLGSRTDGETEDAATSRFLRELPRGTGEEVEERFFREAYVPRTLEEVYDVERDAEKFGRGEGSDLVYRELLAGRDEDTDGEDEDSGEQTDDSGEGGESDGAEHTHKKDRDIKPRGKKHEDKDEKKEHKKKVKEDKREQRKTKMKKHVKKKLVSSKKAK</sequence>
<comment type="catalytic activity">
    <reaction evidence="17 18">
        <text>L-seryl-[protein] + ATP = O-phospho-L-seryl-[protein] + ADP + H(+)</text>
        <dbReference type="Rhea" id="RHEA:17989"/>
        <dbReference type="Rhea" id="RHEA-COMP:9863"/>
        <dbReference type="Rhea" id="RHEA-COMP:11604"/>
        <dbReference type="ChEBI" id="CHEBI:15378"/>
        <dbReference type="ChEBI" id="CHEBI:29999"/>
        <dbReference type="ChEBI" id="CHEBI:30616"/>
        <dbReference type="ChEBI" id="CHEBI:83421"/>
        <dbReference type="ChEBI" id="CHEBI:456216"/>
        <dbReference type="EC" id="2.7.11.1"/>
    </reaction>
</comment>
<evidence type="ECO:0000256" key="11">
    <source>
        <dbReference type="ARBA" id="ARBA00022741"/>
    </source>
</evidence>
<feature type="binding site" evidence="21">
    <location>
        <position position="317"/>
    </location>
    <ligand>
        <name>Mg(2+)</name>
        <dbReference type="ChEBI" id="CHEBI:18420"/>
    </ligand>
</feature>
<evidence type="ECO:0000256" key="15">
    <source>
        <dbReference type="ARBA" id="ARBA00022842"/>
    </source>
</evidence>
<keyword evidence="15" id="KW-0460">Magnesium</keyword>
<keyword evidence="13" id="KW-0378">Hydrolase</keyword>
<feature type="binding site" evidence="20">
    <location>
        <position position="254"/>
    </location>
    <ligand>
        <name>ATP</name>
        <dbReference type="ChEBI" id="CHEBI:30616"/>
    </ligand>
</feature>
<dbReference type="CDD" id="cd05147">
    <property type="entry name" value="RIO1_euk"/>
    <property type="match status" value="1"/>
</dbReference>
<dbReference type="PANTHER" id="PTHR45723">
    <property type="entry name" value="SERINE/THREONINE-PROTEIN KINASE RIO1"/>
    <property type="match status" value="1"/>
</dbReference>
<evidence type="ECO:0000256" key="14">
    <source>
        <dbReference type="ARBA" id="ARBA00022840"/>
    </source>
</evidence>
<evidence type="ECO:0000256" key="19">
    <source>
        <dbReference type="PIRSR" id="PIRSR038147-1"/>
    </source>
</evidence>
<dbReference type="InterPro" id="IPR000687">
    <property type="entry name" value="RIO_kinase"/>
</dbReference>
<comment type="similarity">
    <text evidence="3 18">Belongs to the protein kinase superfamily. RIO-type Ser/Thr kinase family.</text>
</comment>
<dbReference type="InterPro" id="IPR051272">
    <property type="entry name" value="RIO-type_Ser/Thr_kinase"/>
</dbReference>
<evidence type="ECO:0000256" key="12">
    <source>
        <dbReference type="ARBA" id="ARBA00022777"/>
    </source>
</evidence>
<dbReference type="SUPFAM" id="SSF56112">
    <property type="entry name" value="Protein kinase-like (PK-like)"/>
    <property type="match status" value="1"/>
</dbReference>
<dbReference type="FunFam" id="3.30.200.20:FF:000148">
    <property type="entry name" value="Serine/threonine-protein kinase RIO1"/>
    <property type="match status" value="1"/>
</dbReference>
<dbReference type="GO" id="GO:0042254">
    <property type="term" value="P:ribosome biogenesis"/>
    <property type="evidence" value="ECO:0007669"/>
    <property type="project" value="UniProtKB-KW"/>
</dbReference>
<dbReference type="Proteomes" id="UP000244722">
    <property type="component" value="Unassembled WGS sequence"/>
</dbReference>
<dbReference type="GO" id="GO:0005737">
    <property type="term" value="C:cytoplasm"/>
    <property type="evidence" value="ECO:0007669"/>
    <property type="project" value="UniProtKB-SubCell"/>
</dbReference>
<evidence type="ECO:0000259" key="23">
    <source>
        <dbReference type="SMART" id="SM00090"/>
    </source>
</evidence>
<evidence type="ECO:0000256" key="18">
    <source>
        <dbReference type="PIRNR" id="PIRNR038147"/>
    </source>
</evidence>
<dbReference type="GO" id="GO:0046872">
    <property type="term" value="F:metal ion binding"/>
    <property type="evidence" value="ECO:0007669"/>
    <property type="project" value="UniProtKB-KW"/>
</dbReference>
<keyword evidence="9 18" id="KW-0808">Transferase</keyword>
<dbReference type="Gene3D" id="1.10.510.10">
    <property type="entry name" value="Transferase(Phosphotransferase) domain 1"/>
    <property type="match status" value="1"/>
</dbReference>
<evidence type="ECO:0000256" key="17">
    <source>
        <dbReference type="ARBA" id="ARBA00048679"/>
    </source>
</evidence>
<dbReference type="Pfam" id="PF01163">
    <property type="entry name" value="RIO1"/>
    <property type="match status" value="1"/>
</dbReference>
<dbReference type="SMART" id="SM00090">
    <property type="entry name" value="RIO"/>
    <property type="match status" value="1"/>
</dbReference>
<dbReference type="PIRSF" id="PIRSF038147">
    <property type="entry name" value="Ser/Thr_PK_RIO1"/>
    <property type="match status" value="1"/>
</dbReference>
<feature type="region of interest" description="Disordered" evidence="22">
    <location>
        <begin position="1"/>
        <end position="82"/>
    </location>
</feature>
<proteinExistence type="inferred from homology"/>
<feature type="binding site" evidence="20">
    <location>
        <position position="182"/>
    </location>
    <ligand>
        <name>ATP</name>
        <dbReference type="ChEBI" id="CHEBI:30616"/>
    </ligand>
</feature>
<evidence type="ECO:0000256" key="6">
    <source>
        <dbReference type="ARBA" id="ARBA00022490"/>
    </source>
</evidence>
<evidence type="ECO:0000256" key="20">
    <source>
        <dbReference type="PIRSR" id="PIRSR038147-2"/>
    </source>
</evidence>
<keyword evidence="25" id="KW-1185">Reference proteome</keyword>
<evidence type="ECO:0000256" key="5">
    <source>
        <dbReference type="ARBA" id="ARBA00016038"/>
    </source>
</evidence>
<evidence type="ECO:0000256" key="7">
    <source>
        <dbReference type="ARBA" id="ARBA00022517"/>
    </source>
</evidence>
<evidence type="ECO:0000256" key="2">
    <source>
        <dbReference type="ARBA" id="ARBA00004496"/>
    </source>
</evidence>
<keyword evidence="8 18" id="KW-0723">Serine/threonine-protein kinase</keyword>
<evidence type="ECO:0000256" key="8">
    <source>
        <dbReference type="ARBA" id="ARBA00022527"/>
    </source>
</evidence>
<keyword evidence="7" id="KW-0690">Ribosome biogenesis</keyword>
<comment type="subcellular location">
    <subcellularLocation>
        <location evidence="2">Cytoplasm</location>
    </subcellularLocation>
</comment>
<feature type="compositionally biased region" description="Basic residues" evidence="22">
    <location>
        <begin position="502"/>
        <end position="522"/>
    </location>
</feature>
<organism evidence="24 25">
    <name type="scientific">Tuber borchii</name>
    <name type="common">White truffle</name>
    <dbReference type="NCBI Taxonomy" id="42251"/>
    <lineage>
        <taxon>Eukaryota</taxon>
        <taxon>Fungi</taxon>
        <taxon>Dikarya</taxon>
        <taxon>Ascomycota</taxon>
        <taxon>Pezizomycotina</taxon>
        <taxon>Pezizomycetes</taxon>
        <taxon>Pezizales</taxon>
        <taxon>Tuberaceae</taxon>
        <taxon>Tuber</taxon>
    </lineage>
</organism>
<dbReference type="GO" id="GO:0004674">
    <property type="term" value="F:protein serine/threonine kinase activity"/>
    <property type="evidence" value="ECO:0007669"/>
    <property type="project" value="UniProtKB-KW"/>
</dbReference>
<evidence type="ECO:0000313" key="24">
    <source>
        <dbReference type="EMBL" id="PUU73542.1"/>
    </source>
</evidence>
<evidence type="ECO:0000256" key="4">
    <source>
        <dbReference type="ARBA" id="ARBA00012513"/>
    </source>
</evidence>